<evidence type="ECO:0000256" key="3">
    <source>
        <dbReference type="ARBA" id="ARBA00022475"/>
    </source>
</evidence>
<feature type="transmembrane region" description="Helical" evidence="8">
    <location>
        <begin position="857"/>
        <end position="874"/>
    </location>
</feature>
<dbReference type="AlphaFoldDB" id="A0A368HC15"/>
<dbReference type="GO" id="GO:0005886">
    <property type="term" value="C:plasma membrane"/>
    <property type="evidence" value="ECO:0007669"/>
    <property type="project" value="UniProtKB-SubCell"/>
</dbReference>
<dbReference type="RefSeq" id="WP_114282966.1">
    <property type="nucleotide sequence ID" value="NZ_PSYR01000002.1"/>
</dbReference>
<evidence type="ECO:0000256" key="5">
    <source>
        <dbReference type="ARBA" id="ARBA00022692"/>
    </source>
</evidence>
<organism evidence="9 10">
    <name type="scientific">Acidiferrobacter thiooxydans</name>
    <dbReference type="NCBI Taxonomy" id="163359"/>
    <lineage>
        <taxon>Bacteria</taxon>
        <taxon>Pseudomonadati</taxon>
        <taxon>Pseudomonadota</taxon>
        <taxon>Gammaproteobacteria</taxon>
        <taxon>Acidiferrobacterales</taxon>
        <taxon>Acidiferrobacteraceae</taxon>
        <taxon>Acidiferrobacter</taxon>
    </lineage>
</organism>
<dbReference type="Gene3D" id="3.30.70.1440">
    <property type="entry name" value="Multidrug efflux transporter AcrB pore domain"/>
    <property type="match status" value="1"/>
</dbReference>
<keyword evidence="4" id="KW-0997">Cell inner membrane</keyword>
<feature type="transmembrane region" description="Helical" evidence="8">
    <location>
        <begin position="528"/>
        <end position="547"/>
    </location>
</feature>
<dbReference type="EMBL" id="PSYR01000002">
    <property type="protein sequence ID" value="RCN55985.1"/>
    <property type="molecule type" value="Genomic_DNA"/>
</dbReference>
<dbReference type="Gene3D" id="1.20.1640.10">
    <property type="entry name" value="Multidrug efflux transporter AcrB transmembrane domain"/>
    <property type="match status" value="2"/>
</dbReference>
<dbReference type="Gene3D" id="3.30.70.1320">
    <property type="entry name" value="Multidrug efflux transporter AcrB pore domain like"/>
    <property type="match status" value="1"/>
</dbReference>
<evidence type="ECO:0000313" key="9">
    <source>
        <dbReference type="EMBL" id="RCN55985.1"/>
    </source>
</evidence>
<dbReference type="InterPro" id="IPR027463">
    <property type="entry name" value="AcrB_DN_DC_subdom"/>
</dbReference>
<dbReference type="GO" id="GO:0042910">
    <property type="term" value="F:xenobiotic transmembrane transporter activity"/>
    <property type="evidence" value="ECO:0007669"/>
    <property type="project" value="TreeGrafter"/>
</dbReference>
<evidence type="ECO:0000256" key="4">
    <source>
        <dbReference type="ARBA" id="ARBA00022519"/>
    </source>
</evidence>
<dbReference type="Pfam" id="PF00873">
    <property type="entry name" value="ACR_tran"/>
    <property type="match status" value="1"/>
</dbReference>
<keyword evidence="6 8" id="KW-1133">Transmembrane helix</keyword>
<comment type="subcellular location">
    <subcellularLocation>
        <location evidence="1">Cell inner membrane</location>
        <topology evidence="1">Multi-pass membrane protein</topology>
    </subcellularLocation>
</comment>
<dbReference type="Gene3D" id="3.30.2090.10">
    <property type="entry name" value="Multidrug efflux transporter AcrB TolC docking domain, DN and DC subdomains"/>
    <property type="match status" value="2"/>
</dbReference>
<evidence type="ECO:0000256" key="6">
    <source>
        <dbReference type="ARBA" id="ARBA00022989"/>
    </source>
</evidence>
<dbReference type="PRINTS" id="PR00702">
    <property type="entry name" value="ACRIFLAVINRP"/>
</dbReference>
<gene>
    <name evidence="9" type="ORF">C4900_08835</name>
</gene>
<comment type="caution">
    <text evidence="9">The sequence shown here is derived from an EMBL/GenBank/DDBJ whole genome shotgun (WGS) entry which is preliminary data.</text>
</comment>
<dbReference type="OrthoDB" id="5287122at2"/>
<feature type="transmembrane region" description="Helical" evidence="8">
    <location>
        <begin position="360"/>
        <end position="380"/>
    </location>
</feature>
<feature type="transmembrane region" description="Helical" evidence="8">
    <location>
        <begin position="953"/>
        <end position="972"/>
    </location>
</feature>
<feature type="transmembrane region" description="Helical" evidence="8">
    <location>
        <begin position="984"/>
        <end position="1010"/>
    </location>
</feature>
<dbReference type="SUPFAM" id="SSF82866">
    <property type="entry name" value="Multidrug efflux transporter AcrB transmembrane domain"/>
    <property type="match status" value="2"/>
</dbReference>
<accession>A0A368HC15</accession>
<keyword evidence="5 8" id="KW-0812">Transmembrane</keyword>
<reference evidence="9 10" key="1">
    <citation type="submission" date="2018-02" db="EMBL/GenBank/DDBJ databases">
        <title>Insights into the biology of acidophilic members of the Acidiferrobacteraceae family derived from comparative genomic analyses.</title>
        <authorList>
            <person name="Issotta F."/>
            <person name="Thyssen C."/>
            <person name="Mena C."/>
            <person name="Moya A."/>
            <person name="Bellenberg S."/>
            <person name="Sproer C."/>
            <person name="Covarrubias P.C."/>
            <person name="Sand W."/>
            <person name="Quatrini R."/>
            <person name="Vera M."/>
        </authorList>
    </citation>
    <scope>NUCLEOTIDE SEQUENCE [LARGE SCALE GENOMIC DNA]</scope>
    <source>
        <strain evidence="10">m-1</strain>
    </source>
</reference>
<feature type="transmembrane region" description="Helical" evidence="8">
    <location>
        <begin position="907"/>
        <end position="932"/>
    </location>
</feature>
<feature type="transmembrane region" description="Helical" evidence="8">
    <location>
        <begin position="463"/>
        <end position="487"/>
    </location>
</feature>
<dbReference type="PANTHER" id="PTHR32063">
    <property type="match status" value="1"/>
</dbReference>
<dbReference type="SUPFAM" id="SSF82693">
    <property type="entry name" value="Multidrug efflux transporter AcrB pore domain, PN1, PN2, PC1 and PC2 subdomains"/>
    <property type="match status" value="3"/>
</dbReference>
<proteinExistence type="predicted"/>
<feature type="transmembrane region" description="Helical" evidence="8">
    <location>
        <begin position="336"/>
        <end position="353"/>
    </location>
</feature>
<name>A0A368HC15_9GAMM</name>
<evidence type="ECO:0000313" key="10">
    <source>
        <dbReference type="Proteomes" id="UP000253250"/>
    </source>
</evidence>
<protein>
    <submittedName>
        <fullName evidence="9">Acriflavine resistance protein B</fullName>
    </submittedName>
</protein>
<evidence type="ECO:0000256" key="7">
    <source>
        <dbReference type="ARBA" id="ARBA00023136"/>
    </source>
</evidence>
<dbReference type="Proteomes" id="UP000253250">
    <property type="component" value="Unassembled WGS sequence"/>
</dbReference>
<keyword evidence="10" id="KW-1185">Reference proteome</keyword>
<feature type="transmembrane region" description="Helical" evidence="8">
    <location>
        <begin position="431"/>
        <end position="451"/>
    </location>
</feature>
<dbReference type="Gene3D" id="3.30.70.1430">
    <property type="entry name" value="Multidrug efflux transporter AcrB pore domain"/>
    <property type="match status" value="2"/>
</dbReference>
<keyword evidence="3" id="KW-1003">Cell membrane</keyword>
<sequence length="1027" mass="109105">MNISRPFITRPIATTLLAVALLLAGILGYRALPIASLPSVAFPTILVTTRLPGANADTVSRLITAPLQHQFGDIAGLADMSSVSSYGTSAITLRFTLHESLTTAAQAVQAAIDAAAATLPPNIPYPPVYSEINPADSPILVLALTSRTVPLYALANIANTLITPRLSEVSGVGRVRVQGGMKRAVRIRVDPMRLAAYGLSLETVRTAIAAANQNGPKGGFEGRRQAFAVGATDQVRTIRGFRHIVIASVGGAPVTIDDVGSVAPGLENPAVATTFNGTPAVLLSIEREPGANIVHTVARVKATLKGLSKTLPTATKLAIVANRTTTIKASVADVELTLLTAIALVVLVIFVFLPTWRAALIPAVALPLSLVGTFAVMHALDFSLDNLSLMALTVASGFVVDDAIVMIENIVRFLETGSRPLTAALEGARQIGFTIVSLTISLIAVFIPLLFMPGLLGRLFREFSMTLAVAVTMSAVISLTLTPMMCAQLLQPTTVRRSALAGAIDRLWLALRARYRSALVSVLRHRTLVLAIFGATLAGTLALFLAIPKGLLPTQDTSEIAIATRARGNISLAAFATLQAKAVAQIRRNPAVAGVTSYIGTGLTNPTPNSGHLTVILKPIGARPALRIVEAALRRTLYTIPGLRVNMRAVQDITLSSRPSPTDYQYTLTDTDRAALERFSGALVHALRRDPKLRDMAISGDNVAPETYVRFMRARAATLGVTMQTVANILYDAYGQRQVSTIYTQNDQYRVVLGVARHFRQSPAALGSLYLPGTGNAEIPLDEVARISRRRAPLAIEQDNQIPAVTIGFNLAPHVALESAERSIARAERQLHEPVTVAGHYSGAAARFHTALAREPWLIVATLIVIYIVLGILYESAVHPLTILSTLPSAGIGALAALFLTHTEFTIVALVGIVLLMGIVKKNGIMMVDFAIEAQRRGASPEDAIIEASVLRFRPIVMTTLAALLGAVPLVLEGGAGSELRGPLGITIIGGLLLSQFLTLFTTPVIYLALDRLRRPGWLRATPALGD</sequence>
<evidence type="ECO:0000256" key="1">
    <source>
        <dbReference type="ARBA" id="ARBA00004429"/>
    </source>
</evidence>
<dbReference type="FunFam" id="1.20.1640.10:FF:000001">
    <property type="entry name" value="Efflux pump membrane transporter"/>
    <property type="match status" value="1"/>
</dbReference>
<dbReference type="InterPro" id="IPR001036">
    <property type="entry name" value="Acrflvin-R"/>
</dbReference>
<keyword evidence="2" id="KW-0813">Transport</keyword>
<evidence type="ECO:0000256" key="2">
    <source>
        <dbReference type="ARBA" id="ARBA00022448"/>
    </source>
</evidence>
<evidence type="ECO:0000256" key="8">
    <source>
        <dbReference type="SAM" id="Phobius"/>
    </source>
</evidence>
<dbReference type="PANTHER" id="PTHR32063:SF78">
    <property type="entry name" value="ACRB_ACRD_ACRF FAMILY PROTEIN"/>
    <property type="match status" value="1"/>
</dbReference>
<keyword evidence="7 8" id="KW-0472">Membrane</keyword>
<dbReference type="SUPFAM" id="SSF82714">
    <property type="entry name" value="Multidrug efflux transporter AcrB TolC docking domain, DN and DC subdomains"/>
    <property type="match status" value="2"/>
</dbReference>